<feature type="transmembrane region" description="Helical" evidence="1">
    <location>
        <begin position="127"/>
        <end position="146"/>
    </location>
</feature>
<dbReference type="Pfam" id="PF11391">
    <property type="entry name" value="DUF2798"/>
    <property type="match status" value="2"/>
</dbReference>
<gene>
    <name evidence="2" type="ORF">CQ394_00395</name>
</gene>
<name>A0A2A7MEY2_9CLOT</name>
<organism evidence="2 3">
    <name type="scientific">Clostridium neonatale</name>
    <dbReference type="NCBI Taxonomy" id="137838"/>
    <lineage>
        <taxon>Bacteria</taxon>
        <taxon>Bacillati</taxon>
        <taxon>Bacillota</taxon>
        <taxon>Clostridia</taxon>
        <taxon>Eubacteriales</taxon>
        <taxon>Clostridiaceae</taxon>
        <taxon>Clostridium</taxon>
    </lineage>
</organism>
<feature type="transmembrane region" description="Helical" evidence="1">
    <location>
        <begin position="48"/>
        <end position="70"/>
    </location>
</feature>
<dbReference type="InterPro" id="IPR021529">
    <property type="entry name" value="DUF2798"/>
</dbReference>
<feature type="transmembrane region" description="Helical" evidence="1">
    <location>
        <begin position="9"/>
        <end position="28"/>
    </location>
</feature>
<feature type="transmembrane region" description="Helical" evidence="1">
    <location>
        <begin position="82"/>
        <end position="107"/>
    </location>
</feature>
<dbReference type="EMBL" id="PDCJ01000001">
    <property type="protein sequence ID" value="PEG30226.1"/>
    <property type="molecule type" value="Genomic_DNA"/>
</dbReference>
<protein>
    <submittedName>
        <fullName evidence="2">DUF2798 domain-containing protein</fullName>
    </submittedName>
</protein>
<accession>A0A2A7MEY2</accession>
<keyword evidence="1" id="KW-0812">Transmembrane</keyword>
<keyword evidence="3" id="KW-1185">Reference proteome</keyword>
<dbReference type="AlphaFoldDB" id="A0A2A7MEY2"/>
<comment type="caution">
    <text evidence="2">The sequence shown here is derived from an EMBL/GenBank/DDBJ whole genome shotgun (WGS) entry which is preliminary data.</text>
</comment>
<keyword evidence="1" id="KW-0472">Membrane</keyword>
<proteinExistence type="predicted"/>
<evidence type="ECO:0000256" key="1">
    <source>
        <dbReference type="SAM" id="Phobius"/>
    </source>
</evidence>
<dbReference type="RefSeq" id="WP_058294401.1">
    <property type="nucleotide sequence ID" value="NZ_JBNOOD010000100.1"/>
</dbReference>
<dbReference type="OrthoDB" id="7062363at2"/>
<reference evidence="2 3" key="1">
    <citation type="submission" date="2017-10" db="EMBL/GenBank/DDBJ databases">
        <title>Effective Description of Clostridium neonatale sp. nov. linked to necrotizing enterocolitis in neonates and a clarification of species assignable to the genus Clostridium (Prazmowski 1880) emend. Lawson and Rainey 2016.</title>
        <authorList>
            <person name="Bernard K."/>
            <person name="Burdz T."/>
            <person name="Wiebe D."/>
            <person name="Balcewich B."/>
            <person name="Alfa M."/>
            <person name="Bernier A.-M."/>
        </authorList>
    </citation>
    <scope>NUCLEOTIDE SEQUENCE [LARGE SCALE GENOMIC DNA]</scope>
    <source>
        <strain evidence="2 3">LCDC99A005</strain>
    </source>
</reference>
<dbReference type="Proteomes" id="UP000220840">
    <property type="component" value="Unassembled WGS sequence"/>
</dbReference>
<evidence type="ECO:0000313" key="3">
    <source>
        <dbReference type="Proteomes" id="UP000220840"/>
    </source>
</evidence>
<evidence type="ECO:0000313" key="2">
    <source>
        <dbReference type="EMBL" id="PEG30226.1"/>
    </source>
</evidence>
<keyword evidence="1" id="KW-1133">Transmembrane helix</keyword>
<sequence>MPKTKFQGFIFTIMMVFAMVYVMTVYNISMETGGLTNSVFKESILNMWIPYCFAFIIEKFLIADVAKRLVFRILSPEKDNPIFMIIATSAFMVSFMAPIMSLFMTILHNGITNNLISIWLTTVFKNFPMALCSQIFFIGPLVRFIFRNIFRKQLLET</sequence>